<keyword evidence="4" id="KW-1185">Reference proteome</keyword>
<dbReference type="OrthoDB" id="2250022at2759"/>
<feature type="compositionally biased region" description="Basic and acidic residues" evidence="2">
    <location>
        <begin position="322"/>
        <end position="395"/>
    </location>
</feature>
<proteinExistence type="predicted"/>
<dbReference type="EMBL" id="RCSS01000093">
    <property type="protein sequence ID" value="RVD93058.1"/>
    <property type="molecule type" value="Genomic_DNA"/>
</dbReference>
<evidence type="ECO:0000256" key="1">
    <source>
        <dbReference type="SAM" id="Coils"/>
    </source>
</evidence>
<sequence>MEEIKKIIKYINSEKIDKEDYYTLKDFLSNLESKYLTNNLYTIFSHLEKEDNEEIRIMQNNQTVFSIKQSDTHKINLKENEFRSNLISEKEFLNELKNKIKHKVNERSVEITEEISVCEFNDLNTFSGNVIKMNYTNNIIHCLYCYIHFVFSNCIKEDEVFILNGDHTLLGKIVYNFSLLDIDSLLQNFIQQNKFLYLKENFNKFFYSEKNLTKLNEILELRYFLAKENNCSLDLVMTDLQILTLLEKKDILSLDRISSVVRGNFADFSFLFKNEVKECKIEKAETPLVVNNFSKSSNLSEKQEDVNKLTFSNKKIKKRKEKSLSKAETVRKKQKEGNKKKIAKKNEEFNKNSKINKNKDSLTKNKSKLDDVKKESNKTKLNNKSKDSKLNKSKEIKLHEKSFKEILESNKKRKINGKITLPINDQKEKKDLSNKKINEEDEKNIKEIKKKVKKINLKNKK</sequence>
<reference evidence="3 4" key="1">
    <citation type="submission" date="2018-10" db="EMBL/GenBank/DDBJ databases">
        <title>Draft genome sequence of the microsporidian Tubulinosema ratisbonensis.</title>
        <authorList>
            <person name="Polonais V."/>
            <person name="Peyretaillade E."/>
            <person name="Niehus S."/>
            <person name="Wawrzyniak I."/>
            <person name="Franchet A."/>
            <person name="Gaspin C."/>
            <person name="Reichstadt M."/>
            <person name="Belser C."/>
            <person name="Labadie K."/>
            <person name="Delbac F."/>
            <person name="Ferrandon D."/>
        </authorList>
    </citation>
    <scope>NUCLEOTIDE SEQUENCE [LARGE SCALE GENOMIC DNA]</scope>
    <source>
        <strain evidence="3 4">Franzen</strain>
    </source>
</reference>
<feature type="coiled-coil region" evidence="1">
    <location>
        <begin position="423"/>
        <end position="458"/>
    </location>
</feature>
<accession>A0A437APN1</accession>
<comment type="caution">
    <text evidence="3">The sequence shown here is derived from an EMBL/GenBank/DDBJ whole genome shotgun (WGS) entry which is preliminary data.</text>
</comment>
<feature type="region of interest" description="Disordered" evidence="2">
    <location>
        <begin position="317"/>
        <end position="395"/>
    </location>
</feature>
<dbReference type="VEuPathDB" id="MicrosporidiaDB:TUBRATIS_004230"/>
<gene>
    <name evidence="3" type="ORF">TUBRATIS_004230</name>
</gene>
<organism evidence="3 4">
    <name type="scientific">Tubulinosema ratisbonensis</name>
    <dbReference type="NCBI Taxonomy" id="291195"/>
    <lineage>
        <taxon>Eukaryota</taxon>
        <taxon>Fungi</taxon>
        <taxon>Fungi incertae sedis</taxon>
        <taxon>Microsporidia</taxon>
        <taxon>Tubulinosematoidea</taxon>
        <taxon>Tubulinosematidae</taxon>
        <taxon>Tubulinosema</taxon>
    </lineage>
</organism>
<protein>
    <submittedName>
        <fullName evidence="3">Uncharacterized protein</fullName>
    </submittedName>
</protein>
<dbReference type="AlphaFoldDB" id="A0A437APN1"/>
<dbReference type="Proteomes" id="UP000282876">
    <property type="component" value="Unassembled WGS sequence"/>
</dbReference>
<evidence type="ECO:0000313" key="4">
    <source>
        <dbReference type="Proteomes" id="UP000282876"/>
    </source>
</evidence>
<name>A0A437APN1_9MICR</name>
<keyword evidence="1" id="KW-0175">Coiled coil</keyword>
<evidence type="ECO:0000313" key="3">
    <source>
        <dbReference type="EMBL" id="RVD93058.1"/>
    </source>
</evidence>
<evidence type="ECO:0000256" key="2">
    <source>
        <dbReference type="SAM" id="MobiDB-lite"/>
    </source>
</evidence>